<keyword evidence="3" id="KW-1185">Reference proteome</keyword>
<reference evidence="2" key="1">
    <citation type="submission" date="2021-03" db="EMBL/GenBank/DDBJ databases">
        <title>Draft genome sequence of rust myrtle Austropuccinia psidii MF-1, a brazilian biotype.</title>
        <authorList>
            <person name="Quecine M.C."/>
            <person name="Pachon D.M.R."/>
            <person name="Bonatelli M.L."/>
            <person name="Correr F.H."/>
            <person name="Franceschini L.M."/>
            <person name="Leite T.F."/>
            <person name="Margarido G.R.A."/>
            <person name="Almeida C.A."/>
            <person name="Ferrarezi J.A."/>
            <person name="Labate C.A."/>
        </authorList>
    </citation>
    <scope>NUCLEOTIDE SEQUENCE</scope>
    <source>
        <strain evidence="2">MF-1</strain>
    </source>
</reference>
<gene>
    <name evidence="2" type="ORF">O181_099936</name>
</gene>
<name>A0A9Q3JEE4_9BASI</name>
<evidence type="ECO:0000313" key="2">
    <source>
        <dbReference type="EMBL" id="MBW0560221.1"/>
    </source>
</evidence>
<evidence type="ECO:0000256" key="1">
    <source>
        <dbReference type="SAM" id="MobiDB-lite"/>
    </source>
</evidence>
<evidence type="ECO:0000313" key="3">
    <source>
        <dbReference type="Proteomes" id="UP000765509"/>
    </source>
</evidence>
<organism evidence="2 3">
    <name type="scientific">Austropuccinia psidii MF-1</name>
    <dbReference type="NCBI Taxonomy" id="1389203"/>
    <lineage>
        <taxon>Eukaryota</taxon>
        <taxon>Fungi</taxon>
        <taxon>Dikarya</taxon>
        <taxon>Basidiomycota</taxon>
        <taxon>Pucciniomycotina</taxon>
        <taxon>Pucciniomycetes</taxon>
        <taxon>Pucciniales</taxon>
        <taxon>Sphaerophragmiaceae</taxon>
        <taxon>Austropuccinia</taxon>
    </lineage>
</organism>
<dbReference type="EMBL" id="AVOT02069278">
    <property type="protein sequence ID" value="MBW0560221.1"/>
    <property type="molecule type" value="Genomic_DNA"/>
</dbReference>
<dbReference type="Proteomes" id="UP000765509">
    <property type="component" value="Unassembled WGS sequence"/>
</dbReference>
<comment type="caution">
    <text evidence="2">The sequence shown here is derived from an EMBL/GenBank/DDBJ whole genome shotgun (WGS) entry which is preliminary data.</text>
</comment>
<protein>
    <submittedName>
        <fullName evidence="2">Uncharacterized protein</fullName>
    </submittedName>
</protein>
<feature type="region of interest" description="Disordered" evidence="1">
    <location>
        <begin position="1"/>
        <end position="83"/>
    </location>
</feature>
<dbReference type="AlphaFoldDB" id="A0A9Q3JEE4"/>
<proteinExistence type="predicted"/>
<dbReference type="OrthoDB" id="2518550at2759"/>
<feature type="compositionally biased region" description="Polar residues" evidence="1">
    <location>
        <begin position="1"/>
        <end position="33"/>
    </location>
</feature>
<sequence length="124" mass="13687">MPQTPVNSTEFYELQNSAPESGSEISDMVSSNELGIGVESLSQENNQDPPVILESQLPSSQKPNFKSYEQEKTVEPCAPTEHSGQDDIIFSVEVGMISKEQFVSNIAQTIPRLEKLQKDSKTPD</sequence>
<accession>A0A9Q3JEE4</accession>